<feature type="transmembrane region" description="Helical" evidence="1">
    <location>
        <begin position="82"/>
        <end position="101"/>
    </location>
</feature>
<protein>
    <submittedName>
        <fullName evidence="2">Uncharacterized protein</fullName>
    </submittedName>
</protein>
<dbReference type="Proteomes" id="UP001316189">
    <property type="component" value="Chromosome"/>
</dbReference>
<keyword evidence="1" id="KW-0812">Transmembrane</keyword>
<gene>
    <name evidence="2" type="ORF">NP064_11420</name>
</gene>
<keyword evidence="1" id="KW-1133">Transmembrane helix</keyword>
<name>A0ABY5L1A6_9CELL</name>
<proteinExistence type="predicted"/>
<keyword evidence="3" id="KW-1185">Reference proteome</keyword>
<dbReference type="EMBL" id="CP101988">
    <property type="protein sequence ID" value="UUI74408.1"/>
    <property type="molecule type" value="Genomic_DNA"/>
</dbReference>
<organism evidence="2 3">
    <name type="scientific">Cellulomonas chengniuliangii</name>
    <dbReference type="NCBI Taxonomy" id="2968084"/>
    <lineage>
        <taxon>Bacteria</taxon>
        <taxon>Bacillati</taxon>
        <taxon>Actinomycetota</taxon>
        <taxon>Actinomycetes</taxon>
        <taxon>Micrococcales</taxon>
        <taxon>Cellulomonadaceae</taxon>
        <taxon>Cellulomonas</taxon>
    </lineage>
</organism>
<reference evidence="2 3" key="1">
    <citation type="submission" date="2022-07" db="EMBL/GenBank/DDBJ databases">
        <title>Novel species in genus cellulomonas.</title>
        <authorList>
            <person name="Ye L."/>
        </authorList>
    </citation>
    <scope>NUCLEOTIDE SEQUENCE [LARGE SCALE GENOMIC DNA]</scope>
    <source>
        <strain evidence="3">zg-Y338</strain>
    </source>
</reference>
<feature type="transmembrane region" description="Helical" evidence="1">
    <location>
        <begin position="53"/>
        <end position="75"/>
    </location>
</feature>
<sequence>MSGLGTGPRRPRWALTVVCALGSWSVAAVLAVMASLSGSQFAAGPAPDPTSSVVFWVLAGVFVAIPIAALPALGFDVRRGSAWTLASAAVAVVALLGILVVNSP</sequence>
<dbReference type="RefSeq" id="WP_227569533.1">
    <property type="nucleotide sequence ID" value="NZ_CP101988.1"/>
</dbReference>
<keyword evidence="1" id="KW-0472">Membrane</keyword>
<feature type="transmembrane region" description="Helical" evidence="1">
    <location>
        <begin position="12"/>
        <end position="33"/>
    </location>
</feature>
<accession>A0ABY5L1A6</accession>
<evidence type="ECO:0000256" key="1">
    <source>
        <dbReference type="SAM" id="Phobius"/>
    </source>
</evidence>
<evidence type="ECO:0000313" key="3">
    <source>
        <dbReference type="Proteomes" id="UP001316189"/>
    </source>
</evidence>
<evidence type="ECO:0000313" key="2">
    <source>
        <dbReference type="EMBL" id="UUI74408.1"/>
    </source>
</evidence>